<feature type="transmembrane region" description="Helical" evidence="2">
    <location>
        <begin position="111"/>
        <end position="132"/>
    </location>
</feature>
<evidence type="ECO:0000256" key="1">
    <source>
        <dbReference type="SAM" id="MobiDB-lite"/>
    </source>
</evidence>
<feature type="compositionally biased region" description="Polar residues" evidence="1">
    <location>
        <begin position="16"/>
        <end position="25"/>
    </location>
</feature>
<reference evidence="3 4" key="1">
    <citation type="submission" date="2024-04" db="EMBL/GenBank/DDBJ databases">
        <title>Bacillus oryzaecorticis sp. nov., a moderately halophilic bacterium isolated from rice husks.</title>
        <authorList>
            <person name="Zhu H.-S."/>
        </authorList>
    </citation>
    <scope>NUCLEOTIDE SEQUENCE [LARGE SCALE GENOMIC DNA]</scope>
    <source>
        <strain evidence="3 4">ZC255</strain>
    </source>
</reference>
<dbReference type="Pfam" id="PF11085">
    <property type="entry name" value="YqhR"/>
    <property type="match status" value="1"/>
</dbReference>
<evidence type="ECO:0000313" key="3">
    <source>
        <dbReference type="EMBL" id="MEL3974085.1"/>
    </source>
</evidence>
<dbReference type="Proteomes" id="UP001389717">
    <property type="component" value="Unassembled WGS sequence"/>
</dbReference>
<proteinExistence type="predicted"/>
<keyword evidence="2" id="KW-1133">Transmembrane helix</keyword>
<name>A0ABU9KD95_9BACI</name>
<dbReference type="InterPro" id="IPR024563">
    <property type="entry name" value="YqhR"/>
</dbReference>
<dbReference type="EMBL" id="JBBYAF010000042">
    <property type="protein sequence ID" value="MEL3974085.1"/>
    <property type="molecule type" value="Genomic_DNA"/>
</dbReference>
<feature type="transmembrane region" description="Helical" evidence="2">
    <location>
        <begin position="144"/>
        <end position="165"/>
    </location>
</feature>
<feature type="transmembrane region" description="Helical" evidence="2">
    <location>
        <begin position="79"/>
        <end position="104"/>
    </location>
</feature>
<gene>
    <name evidence="3" type="ORF">AAEO50_17515</name>
</gene>
<feature type="compositionally biased region" description="Basic and acidic residues" evidence="1">
    <location>
        <begin position="1"/>
        <end position="15"/>
    </location>
</feature>
<comment type="caution">
    <text evidence="3">The sequence shown here is derived from an EMBL/GenBank/DDBJ whole genome shotgun (WGS) entry which is preliminary data.</text>
</comment>
<feature type="region of interest" description="Disordered" evidence="1">
    <location>
        <begin position="1"/>
        <end position="25"/>
    </location>
</feature>
<sequence>MSEEKLRNDKKEKGDQSNPELEQNQSEKPMSFIGMVMMTGFIGGLLWSSIAYLCYYFSFTELEPNIIFEPWAAGDWKDRWIGIALSIIAYGIISIGTALVYYAALRKFKSMWIGAGYGVALFLAVFLLLKPLFPSMKSLTAIDYHTLITTVCIYILYGVFVGYSISYEENELRHQEQKEKSGEVVQ</sequence>
<keyword evidence="2" id="KW-0812">Transmembrane</keyword>
<evidence type="ECO:0000256" key="2">
    <source>
        <dbReference type="SAM" id="Phobius"/>
    </source>
</evidence>
<evidence type="ECO:0000313" key="4">
    <source>
        <dbReference type="Proteomes" id="UP001389717"/>
    </source>
</evidence>
<feature type="transmembrane region" description="Helical" evidence="2">
    <location>
        <begin position="32"/>
        <end position="59"/>
    </location>
</feature>
<keyword evidence="4" id="KW-1185">Reference proteome</keyword>
<organism evidence="3 4">
    <name type="scientific">Rossellomorea oryzaecorticis</name>
    <dbReference type="NCBI Taxonomy" id="1396505"/>
    <lineage>
        <taxon>Bacteria</taxon>
        <taxon>Bacillati</taxon>
        <taxon>Bacillota</taxon>
        <taxon>Bacilli</taxon>
        <taxon>Bacillales</taxon>
        <taxon>Bacillaceae</taxon>
        <taxon>Rossellomorea</taxon>
    </lineage>
</organism>
<keyword evidence="2" id="KW-0472">Membrane</keyword>
<protein>
    <submittedName>
        <fullName evidence="3">YqhR family membrane protein</fullName>
    </submittedName>
</protein>
<accession>A0ABU9KD95</accession>
<dbReference type="RefSeq" id="WP_341985602.1">
    <property type="nucleotide sequence ID" value="NZ_JBBYAF010000042.1"/>
</dbReference>